<evidence type="ECO:0000313" key="1">
    <source>
        <dbReference type="EMBL" id="QSX29846.1"/>
    </source>
</evidence>
<gene>
    <name evidence="1" type="ORF">JYB88_16935</name>
</gene>
<proteinExistence type="predicted"/>
<keyword evidence="2" id="KW-1185">Reference proteome</keyword>
<reference evidence="1 2" key="1">
    <citation type="submission" date="2021-03" db="EMBL/GenBank/DDBJ databases">
        <title>Novel species identification of genus Shewanella.</title>
        <authorList>
            <person name="Liu G."/>
            <person name="Zhang Q."/>
        </authorList>
    </citation>
    <scope>NUCLEOTIDE SEQUENCE [LARGE SCALE GENOMIC DNA]</scope>
    <source>
        <strain evidence="1 2">FJAT-53726</strain>
    </source>
</reference>
<dbReference type="KEGG" id="scyp:JYB88_16935"/>
<dbReference type="Proteomes" id="UP000663281">
    <property type="component" value="Chromosome"/>
</dbReference>
<name>A0A974XMM9_9GAMM</name>
<evidence type="ECO:0000313" key="2">
    <source>
        <dbReference type="Proteomes" id="UP000663281"/>
    </source>
</evidence>
<dbReference type="RefSeq" id="WP_207324880.1">
    <property type="nucleotide sequence ID" value="NZ_CP071504.1"/>
</dbReference>
<organism evidence="1 2">
    <name type="scientific">Shewanella cyperi</name>
    <dbReference type="NCBI Taxonomy" id="2814292"/>
    <lineage>
        <taxon>Bacteria</taxon>
        <taxon>Pseudomonadati</taxon>
        <taxon>Pseudomonadota</taxon>
        <taxon>Gammaproteobacteria</taxon>
        <taxon>Alteromonadales</taxon>
        <taxon>Shewanellaceae</taxon>
        <taxon>Shewanella</taxon>
    </lineage>
</organism>
<sequence>MMERYVWIAMVIIAANLVTFSARGEASLSDIQSGMINEVITAQVQEAFEAIQPNLNNVQIGLAVLPISRKYVGEGYKEPFLCGSGDYIIAPRVPRIDYLLIFKGKLSGHSAFSPYARFATNDYWQVVYPK</sequence>
<dbReference type="AlphaFoldDB" id="A0A974XMM9"/>
<dbReference type="EMBL" id="CP071504">
    <property type="protein sequence ID" value="QSX29846.1"/>
    <property type="molecule type" value="Genomic_DNA"/>
</dbReference>
<accession>A0A974XMM9</accession>
<protein>
    <submittedName>
        <fullName evidence="1">Uncharacterized protein</fullName>
    </submittedName>
</protein>